<dbReference type="RefSeq" id="WP_259554074.1">
    <property type="nucleotide sequence ID" value="NZ_BAABHW010000007.1"/>
</dbReference>
<feature type="transmembrane region" description="Helical" evidence="6">
    <location>
        <begin position="128"/>
        <end position="145"/>
    </location>
</feature>
<evidence type="ECO:0000256" key="1">
    <source>
        <dbReference type="ARBA" id="ARBA00004141"/>
    </source>
</evidence>
<keyword evidence="3 6" id="KW-0812">Transmembrane</keyword>
<keyword evidence="4 6" id="KW-1133">Transmembrane helix</keyword>
<name>A0ABP9LRH3_9RHOB</name>
<dbReference type="Pfam" id="PF07947">
    <property type="entry name" value="YhhN"/>
    <property type="match status" value="1"/>
</dbReference>
<feature type="transmembrane region" description="Helical" evidence="6">
    <location>
        <begin position="72"/>
        <end position="94"/>
    </location>
</feature>
<gene>
    <name evidence="7" type="ORF">GCM10023209_36200</name>
</gene>
<evidence type="ECO:0000256" key="5">
    <source>
        <dbReference type="ARBA" id="ARBA00023136"/>
    </source>
</evidence>
<comment type="subcellular location">
    <subcellularLocation>
        <location evidence="1">Membrane</location>
        <topology evidence="1">Multi-pass membrane protein</topology>
    </subcellularLocation>
</comment>
<proteinExistence type="inferred from homology"/>
<keyword evidence="8" id="KW-1185">Reference proteome</keyword>
<evidence type="ECO:0000256" key="3">
    <source>
        <dbReference type="ARBA" id="ARBA00022692"/>
    </source>
</evidence>
<reference evidence="8" key="1">
    <citation type="journal article" date="2019" name="Int. J. Syst. Evol. Microbiol.">
        <title>The Global Catalogue of Microorganisms (GCM) 10K type strain sequencing project: providing services to taxonomists for standard genome sequencing and annotation.</title>
        <authorList>
            <consortium name="The Broad Institute Genomics Platform"/>
            <consortium name="The Broad Institute Genome Sequencing Center for Infectious Disease"/>
            <person name="Wu L."/>
            <person name="Ma J."/>
        </authorList>
    </citation>
    <scope>NUCLEOTIDE SEQUENCE [LARGE SCALE GENOMIC DNA]</scope>
    <source>
        <strain evidence="8">JCM 18015</strain>
    </source>
</reference>
<evidence type="ECO:0008006" key="9">
    <source>
        <dbReference type="Google" id="ProtNLM"/>
    </source>
</evidence>
<evidence type="ECO:0000256" key="2">
    <source>
        <dbReference type="ARBA" id="ARBA00007375"/>
    </source>
</evidence>
<feature type="transmembrane region" description="Helical" evidence="6">
    <location>
        <begin position="182"/>
        <end position="202"/>
    </location>
</feature>
<accession>A0ABP9LRH3</accession>
<evidence type="ECO:0000313" key="8">
    <source>
        <dbReference type="Proteomes" id="UP001499910"/>
    </source>
</evidence>
<feature type="transmembrane region" description="Helical" evidence="6">
    <location>
        <begin position="37"/>
        <end position="60"/>
    </location>
</feature>
<comment type="caution">
    <text evidence="7">The sequence shown here is derived from an EMBL/GenBank/DDBJ whole genome shotgun (WGS) entry which is preliminary data.</text>
</comment>
<feature type="transmembrane region" description="Helical" evidence="6">
    <location>
        <begin position="100"/>
        <end position="121"/>
    </location>
</feature>
<organism evidence="7 8">
    <name type="scientific">[Roseibacterium] beibuensis</name>
    <dbReference type="NCBI Taxonomy" id="1193142"/>
    <lineage>
        <taxon>Bacteria</taxon>
        <taxon>Pseudomonadati</taxon>
        <taxon>Pseudomonadota</taxon>
        <taxon>Alphaproteobacteria</taxon>
        <taxon>Rhodobacterales</taxon>
        <taxon>Roseobacteraceae</taxon>
        <taxon>Roseicyclus</taxon>
    </lineage>
</organism>
<dbReference type="EMBL" id="BAABHW010000007">
    <property type="protein sequence ID" value="GAA5081465.1"/>
    <property type="molecule type" value="Genomic_DNA"/>
</dbReference>
<evidence type="ECO:0000256" key="4">
    <source>
        <dbReference type="ARBA" id="ARBA00022989"/>
    </source>
</evidence>
<protein>
    <recommendedName>
        <fullName evidence="9">Lysoplasmalogenase</fullName>
    </recommendedName>
</protein>
<keyword evidence="5 6" id="KW-0472">Membrane</keyword>
<dbReference type="InterPro" id="IPR012506">
    <property type="entry name" value="TMEM86B-like"/>
</dbReference>
<dbReference type="PANTHER" id="PTHR31885:SF6">
    <property type="entry name" value="GH04784P"/>
    <property type="match status" value="1"/>
</dbReference>
<dbReference type="PANTHER" id="PTHR31885">
    <property type="entry name" value="GH04784P"/>
    <property type="match status" value="1"/>
</dbReference>
<evidence type="ECO:0000256" key="6">
    <source>
        <dbReference type="SAM" id="Phobius"/>
    </source>
</evidence>
<feature type="transmembrane region" description="Helical" evidence="6">
    <location>
        <begin position="151"/>
        <end position="173"/>
    </location>
</feature>
<evidence type="ECO:0000313" key="7">
    <source>
        <dbReference type="EMBL" id="GAA5081465.1"/>
    </source>
</evidence>
<dbReference type="Proteomes" id="UP001499910">
    <property type="component" value="Unassembled WGS sequence"/>
</dbReference>
<sequence length="216" mass="22307">MIGFLLPAGALALAYGAVWTLRPVSWARSAIKTGSTVLLALAAAWHGLPILAMALGLGAVGDFFLSRDPKSGFLPGLAAFALGHAIYIAVLWPLAGSVPVVPVLVLAAVSAVLLVRLWPVLGDLRLPVAIYAGLSVALGALALALPDAAVWITAGALAFIASDIVLAIELFLLPPESRWKPLFARGLWALYWLGQAAILWGMKTAASGIDAAPGFA</sequence>
<comment type="similarity">
    <text evidence="2">Belongs to the TMEM86 family.</text>
</comment>